<dbReference type="AlphaFoldDB" id="A0A0E9XJB3"/>
<organism evidence="2">
    <name type="scientific">Anguilla anguilla</name>
    <name type="common">European freshwater eel</name>
    <name type="synonym">Muraena anguilla</name>
    <dbReference type="NCBI Taxonomy" id="7936"/>
    <lineage>
        <taxon>Eukaryota</taxon>
        <taxon>Metazoa</taxon>
        <taxon>Chordata</taxon>
        <taxon>Craniata</taxon>
        <taxon>Vertebrata</taxon>
        <taxon>Euteleostomi</taxon>
        <taxon>Actinopterygii</taxon>
        <taxon>Neopterygii</taxon>
        <taxon>Teleostei</taxon>
        <taxon>Anguilliformes</taxon>
        <taxon>Anguillidae</taxon>
        <taxon>Anguilla</taxon>
    </lineage>
</organism>
<proteinExistence type="predicted"/>
<protein>
    <submittedName>
        <fullName evidence="2">Uncharacterized protein</fullName>
    </submittedName>
</protein>
<reference evidence="2" key="2">
    <citation type="journal article" date="2015" name="Fish Shellfish Immunol.">
        <title>Early steps in the European eel (Anguilla anguilla)-Vibrio vulnificus interaction in the gills: Role of the RtxA13 toxin.</title>
        <authorList>
            <person name="Callol A."/>
            <person name="Pajuelo D."/>
            <person name="Ebbesson L."/>
            <person name="Teles M."/>
            <person name="MacKenzie S."/>
            <person name="Amaro C."/>
        </authorList>
    </citation>
    <scope>NUCLEOTIDE SEQUENCE</scope>
</reference>
<evidence type="ECO:0000313" key="2">
    <source>
        <dbReference type="EMBL" id="JAI02740.1"/>
    </source>
</evidence>
<accession>A0A0E9XJB3</accession>
<feature type="compositionally biased region" description="Basic residues" evidence="1">
    <location>
        <begin position="10"/>
        <end position="20"/>
    </location>
</feature>
<feature type="region of interest" description="Disordered" evidence="1">
    <location>
        <begin position="1"/>
        <end position="20"/>
    </location>
</feature>
<sequence length="43" mass="5290">MKIMEALTRLRNKKNSHRHRSKLLKAKAYQNQLFGSSLRRRHW</sequence>
<evidence type="ECO:0000256" key="1">
    <source>
        <dbReference type="SAM" id="MobiDB-lite"/>
    </source>
</evidence>
<dbReference type="EMBL" id="GBXM01005838">
    <property type="protein sequence ID" value="JAI02740.1"/>
    <property type="molecule type" value="Transcribed_RNA"/>
</dbReference>
<name>A0A0E9XJB3_ANGAN</name>
<reference evidence="2" key="1">
    <citation type="submission" date="2014-11" db="EMBL/GenBank/DDBJ databases">
        <authorList>
            <person name="Amaro Gonzalez C."/>
        </authorList>
    </citation>
    <scope>NUCLEOTIDE SEQUENCE</scope>
</reference>